<feature type="transmembrane region" description="Helical" evidence="4">
    <location>
        <begin position="570"/>
        <end position="591"/>
    </location>
</feature>
<keyword evidence="1" id="KW-0479">Metal-binding</keyword>
<dbReference type="AlphaFoldDB" id="A0A0C3B9B8"/>
<dbReference type="InterPro" id="IPR007219">
    <property type="entry name" value="XnlR_reg_dom"/>
</dbReference>
<evidence type="ECO:0000256" key="1">
    <source>
        <dbReference type="ARBA" id="ARBA00022723"/>
    </source>
</evidence>
<dbReference type="GO" id="GO:0003677">
    <property type="term" value="F:DNA binding"/>
    <property type="evidence" value="ECO:0007669"/>
    <property type="project" value="InterPro"/>
</dbReference>
<reference evidence="7" key="2">
    <citation type="submission" date="2015-01" db="EMBL/GenBank/DDBJ databases">
        <title>Evolutionary Origins and Diversification of the Mycorrhizal Mutualists.</title>
        <authorList>
            <consortium name="DOE Joint Genome Institute"/>
            <consortium name="Mycorrhizal Genomics Consortium"/>
            <person name="Kohler A."/>
            <person name="Kuo A."/>
            <person name="Nagy L.G."/>
            <person name="Floudas D."/>
            <person name="Copeland A."/>
            <person name="Barry K.W."/>
            <person name="Cichocki N."/>
            <person name="Veneault-Fourrey C."/>
            <person name="LaButti K."/>
            <person name="Lindquist E.A."/>
            <person name="Lipzen A."/>
            <person name="Lundell T."/>
            <person name="Morin E."/>
            <person name="Murat C."/>
            <person name="Riley R."/>
            <person name="Ohm R."/>
            <person name="Sun H."/>
            <person name="Tunlid A."/>
            <person name="Henrissat B."/>
            <person name="Grigoriev I.V."/>
            <person name="Hibbett D.S."/>
            <person name="Martin F."/>
        </authorList>
    </citation>
    <scope>NUCLEOTIDE SEQUENCE [LARGE SCALE GENOMIC DNA]</scope>
    <source>
        <strain evidence="7">MAFF 305830</strain>
    </source>
</reference>
<reference evidence="6 7" key="1">
    <citation type="submission" date="2014-04" db="EMBL/GenBank/DDBJ databases">
        <authorList>
            <consortium name="DOE Joint Genome Institute"/>
            <person name="Kuo A."/>
            <person name="Zuccaro A."/>
            <person name="Kohler A."/>
            <person name="Nagy L.G."/>
            <person name="Floudas D."/>
            <person name="Copeland A."/>
            <person name="Barry K.W."/>
            <person name="Cichocki N."/>
            <person name="Veneault-Fourrey C."/>
            <person name="LaButti K."/>
            <person name="Lindquist E.A."/>
            <person name="Lipzen A."/>
            <person name="Lundell T."/>
            <person name="Morin E."/>
            <person name="Murat C."/>
            <person name="Sun H."/>
            <person name="Tunlid A."/>
            <person name="Henrissat B."/>
            <person name="Grigoriev I.V."/>
            <person name="Hibbett D.S."/>
            <person name="Martin F."/>
            <person name="Nordberg H.P."/>
            <person name="Cantor M.N."/>
            <person name="Hua S.X."/>
        </authorList>
    </citation>
    <scope>NUCLEOTIDE SEQUENCE [LARGE SCALE GENOMIC DNA]</scope>
    <source>
        <strain evidence="6 7">MAFF 305830</strain>
    </source>
</reference>
<dbReference type="Gene3D" id="4.10.240.10">
    <property type="entry name" value="Zn(2)-C6 fungal-type DNA-binding domain"/>
    <property type="match status" value="1"/>
</dbReference>
<dbReference type="OrthoDB" id="434771at2759"/>
<dbReference type="InterPro" id="IPR036864">
    <property type="entry name" value="Zn2-C6_fun-type_DNA-bd_sf"/>
</dbReference>
<dbReference type="PROSITE" id="PS00463">
    <property type="entry name" value="ZN2_CY6_FUNGAL_1"/>
    <property type="match status" value="1"/>
</dbReference>
<evidence type="ECO:0000256" key="2">
    <source>
        <dbReference type="ARBA" id="ARBA00023242"/>
    </source>
</evidence>
<dbReference type="EMBL" id="KN824278">
    <property type="protein sequence ID" value="KIM33415.1"/>
    <property type="molecule type" value="Genomic_DNA"/>
</dbReference>
<feature type="domain" description="Zn(2)-C6 fungal-type" evidence="5">
    <location>
        <begin position="30"/>
        <end position="60"/>
    </location>
</feature>
<evidence type="ECO:0000313" key="6">
    <source>
        <dbReference type="EMBL" id="KIM33415.1"/>
    </source>
</evidence>
<name>A0A0C3B9B8_SERVB</name>
<protein>
    <recommendedName>
        <fullName evidence="5">Zn(2)-C6 fungal-type domain-containing protein</fullName>
    </recommendedName>
</protein>
<dbReference type="Pfam" id="PF00172">
    <property type="entry name" value="Zn_clus"/>
    <property type="match status" value="1"/>
</dbReference>
<dbReference type="STRING" id="933852.A0A0C3B9B8"/>
<evidence type="ECO:0000259" key="5">
    <source>
        <dbReference type="PROSITE" id="PS50048"/>
    </source>
</evidence>
<feature type="compositionally biased region" description="Polar residues" evidence="3">
    <location>
        <begin position="653"/>
        <end position="663"/>
    </location>
</feature>
<sequence>MTKRPRLEDDTANIDGSKPISLQRRRVWRACEECRRKKVKCDSREPVCSQCAATNAKCTWSQTRDRAALSRHYVQELEARLLYMEQLFKQHAPHVEVFPKEGSGLPPYMAKNVPALAPFPSATRSDPSLDRDDDLDAKHEDEPTLTEQFGQMAIDAEGHHHWIGGSSTMTLIETFRNETADDEDFRATPSSDQSDAQNMLYFPTGLGFGKLKALPLAKDVEYPERDLADKLVDAYFERVHFLLPVLDRPSFLVRYTRLMDNEGDGEKPGFVAVVFAVFACAARFLDDARIKAPNQADSRGTAMIFYERSMMLYYIDHTYTQFTHVQCFALLSTFLASLNRLPQAWLLVGQAIRTAQDLGLHRSPKPLPLSKVDKETRRKVWWCVYGLDRCLAVQLGRPLGMDDNDIDVDMPLPVDDVDLPLYYDGNLPEREEPSLMKGFVALTALYKIASKVLEHVYAIDKLKGNIPEDKATELHKVVDKLDLRLTKWCDDLHPSLRQSPTTPQMVSLSAVLCSSYYAVLITLHRNFLPTRRNLMRFAGSASVPKAVCASRSCIFLATSMNPVIPPSHHMAIFVQSLFSSAIIILLVVMHATEKKASDIAMSEVENCVNALQTLENTWPGASKCKELLIDLTLQAKENLAKVGKPKSSRHSSRGSGQFSPTGSNHDRQNAQDSRNGSPPVINGGEQRLPSNNVYALLNPTTHSTPSPPLTFMPPMQRSRDDTVVGRPLTIQNGTTTIKKRSQPGSPEFGPEMQGQFGPLLPQQVYNSNGQSWRLPSPPTMTYLSNPRLFGNPSQDFSGAAAVHDLARGAILSAPFYGGQATAWTTSDVQIPSLESTDLPSFGMDFMQGFIPTGPMQERIWDGMPEVFNDEPSMFGFGYPDGQM</sequence>
<keyword evidence="4" id="KW-0472">Membrane</keyword>
<dbReference type="Pfam" id="PF04082">
    <property type="entry name" value="Fungal_trans"/>
    <property type="match status" value="1"/>
</dbReference>
<feature type="region of interest" description="Disordered" evidence="3">
    <location>
        <begin position="640"/>
        <end position="687"/>
    </location>
</feature>
<organism evidence="6 7">
    <name type="scientific">Serendipita vermifera MAFF 305830</name>
    <dbReference type="NCBI Taxonomy" id="933852"/>
    <lineage>
        <taxon>Eukaryota</taxon>
        <taxon>Fungi</taxon>
        <taxon>Dikarya</taxon>
        <taxon>Basidiomycota</taxon>
        <taxon>Agaricomycotina</taxon>
        <taxon>Agaricomycetes</taxon>
        <taxon>Sebacinales</taxon>
        <taxon>Serendipitaceae</taxon>
        <taxon>Serendipita</taxon>
    </lineage>
</organism>
<keyword evidence="2" id="KW-0539">Nucleus</keyword>
<proteinExistence type="predicted"/>
<dbReference type="GO" id="GO:0000981">
    <property type="term" value="F:DNA-binding transcription factor activity, RNA polymerase II-specific"/>
    <property type="evidence" value="ECO:0007669"/>
    <property type="project" value="InterPro"/>
</dbReference>
<dbReference type="PANTHER" id="PTHR46910:SF1">
    <property type="entry name" value="MISCELLANEOUS ZN(II)2CYS6 TRANSCRIPTION FACTOR (EUROFUNG)-RELATED"/>
    <property type="match status" value="1"/>
</dbReference>
<evidence type="ECO:0000313" key="7">
    <source>
        <dbReference type="Proteomes" id="UP000054097"/>
    </source>
</evidence>
<dbReference type="Proteomes" id="UP000054097">
    <property type="component" value="Unassembled WGS sequence"/>
</dbReference>
<gene>
    <name evidence="6" type="ORF">M408DRAFT_326133</name>
</gene>
<dbReference type="GO" id="GO:0006351">
    <property type="term" value="P:DNA-templated transcription"/>
    <property type="evidence" value="ECO:0007669"/>
    <property type="project" value="InterPro"/>
</dbReference>
<feature type="region of interest" description="Disordered" evidence="3">
    <location>
        <begin position="117"/>
        <end position="141"/>
    </location>
</feature>
<dbReference type="CDD" id="cd00067">
    <property type="entry name" value="GAL4"/>
    <property type="match status" value="1"/>
</dbReference>
<dbReference type="SUPFAM" id="SSF57701">
    <property type="entry name" value="Zn2/Cys6 DNA-binding domain"/>
    <property type="match status" value="1"/>
</dbReference>
<dbReference type="HOGENOM" id="CLU_325193_0_0_1"/>
<evidence type="ECO:0000256" key="3">
    <source>
        <dbReference type="SAM" id="MobiDB-lite"/>
    </source>
</evidence>
<dbReference type="CDD" id="cd12148">
    <property type="entry name" value="fungal_TF_MHR"/>
    <property type="match status" value="1"/>
</dbReference>
<dbReference type="SMART" id="SM00066">
    <property type="entry name" value="GAL4"/>
    <property type="match status" value="1"/>
</dbReference>
<keyword evidence="4" id="KW-0812">Transmembrane</keyword>
<dbReference type="InterPro" id="IPR001138">
    <property type="entry name" value="Zn2Cys6_DnaBD"/>
</dbReference>
<dbReference type="InterPro" id="IPR050987">
    <property type="entry name" value="AtrR-like"/>
</dbReference>
<dbReference type="GO" id="GO:0008270">
    <property type="term" value="F:zinc ion binding"/>
    <property type="evidence" value="ECO:0007669"/>
    <property type="project" value="InterPro"/>
</dbReference>
<accession>A0A0C3B9B8</accession>
<dbReference type="SMART" id="SM00906">
    <property type="entry name" value="Fungal_trans"/>
    <property type="match status" value="1"/>
</dbReference>
<dbReference type="PROSITE" id="PS50048">
    <property type="entry name" value="ZN2_CY6_FUNGAL_2"/>
    <property type="match status" value="1"/>
</dbReference>
<keyword evidence="7" id="KW-1185">Reference proteome</keyword>
<feature type="transmembrane region" description="Helical" evidence="4">
    <location>
        <begin position="505"/>
        <end position="523"/>
    </location>
</feature>
<dbReference type="PANTHER" id="PTHR46910">
    <property type="entry name" value="TRANSCRIPTION FACTOR PDR1"/>
    <property type="match status" value="1"/>
</dbReference>
<evidence type="ECO:0000256" key="4">
    <source>
        <dbReference type="SAM" id="Phobius"/>
    </source>
</evidence>
<keyword evidence="4" id="KW-1133">Transmembrane helix</keyword>
<feature type="compositionally biased region" description="Basic residues" evidence="3">
    <location>
        <begin position="643"/>
        <end position="652"/>
    </location>
</feature>